<dbReference type="RefSeq" id="WP_353983503.1">
    <property type="nucleotide sequence ID" value="NZ_JBEWLY010000010.1"/>
</dbReference>
<dbReference type="Pfam" id="PF23666">
    <property type="entry name" value="Rcc01698_C"/>
    <property type="match status" value="1"/>
</dbReference>
<evidence type="ECO:0000259" key="2">
    <source>
        <dbReference type="Pfam" id="PF23666"/>
    </source>
</evidence>
<reference evidence="3 4" key="1">
    <citation type="submission" date="2024-07" db="EMBL/GenBank/DDBJ databases">
        <title>Novosphingobium kalidii RD2P27.</title>
        <authorList>
            <person name="Sun J.-Q."/>
        </authorList>
    </citation>
    <scope>NUCLEOTIDE SEQUENCE [LARGE SCALE GENOMIC DNA]</scope>
    <source>
        <strain evidence="3 4">RD2P27</strain>
    </source>
</reference>
<comment type="caution">
    <text evidence="3">The sequence shown here is derived from an EMBL/GenBank/DDBJ whole genome shotgun (WGS) entry which is preliminary data.</text>
</comment>
<evidence type="ECO:0000313" key="4">
    <source>
        <dbReference type="Proteomes" id="UP001548713"/>
    </source>
</evidence>
<evidence type="ECO:0000259" key="1">
    <source>
        <dbReference type="Pfam" id="PF13550"/>
    </source>
</evidence>
<dbReference type="Proteomes" id="UP001548713">
    <property type="component" value="Unassembled WGS sequence"/>
</dbReference>
<sequence length="727" mass="76444">MATLVLGAVGTALGGPVGGAIGALAGRQLDGLVLGSASRSGPRLRELEVSLSSYGNPIPRVYGRMRVAGAIVWATELQEHSETRSGGKGQSALKAYTYTANLAVALSSRPILGLGRVWADGKLLRGAAGDLKVGGTLRIHTGAEDQAVDPLIAASEGEARCPAFRGIAYAVFENLELSDFGNRIPALTFEVLADDAVRLSDLVDESPAEIEAHGELGVLSGLVVDGSLDTTLSALEPVLPIAIDAAGASLVMHVGDEGAEALLLDEAASATDDDAFGRVAGFSRRREPFARLPSPALRYADVDRDYQPGTQHATGLAGPGYPDLVELPAALSGSNARMLVERLALRRDRGRERIAWRTSTVDAKVAPGSRMRLPDYSGTWRVESWEWREAGVELELVRTDVAAPKNLVPTTGLFPAPVDLPAASTQLVALELPWDGSRGDADAALVVAAVGATGTVWSGATLYADRGDGQLLPLGSSGRERAVIGFAKEPLAPASPLLFDRTSHLLVVLTSQDQVLSPAGFSELGAGANLALIGNELVQFGRADPVGAGRWRLSQLLRGCGGTEHAICDHQPDEPFVLLTGKLTSIDSNALGYAEADIAAIGRGDTEPVISPIRLRGIGSRPLTPVHGRSRWSHQGVLALEWTRRARGGWRWTDGIDVPLGEEAERYLVTFENAGAALRAWSVDQPVLNLSADEIASLSALAATGTFHVRQQGTRALSAPLFLISLS</sequence>
<feature type="domain" description="Rcc01698-like C-terminal" evidence="2">
    <location>
        <begin position="482"/>
        <end position="577"/>
    </location>
</feature>
<dbReference type="Pfam" id="PF13550">
    <property type="entry name" value="Phage-tail_3"/>
    <property type="match status" value="1"/>
</dbReference>
<dbReference type="InterPro" id="IPR032876">
    <property type="entry name" value="J_dom"/>
</dbReference>
<accession>A0ABV2CZK2</accession>
<feature type="domain" description="Tip attachment protein J" evidence="1">
    <location>
        <begin position="245"/>
        <end position="387"/>
    </location>
</feature>
<organism evidence="3 4">
    <name type="scientific">Novosphingobium kalidii</name>
    <dbReference type="NCBI Taxonomy" id="3230299"/>
    <lineage>
        <taxon>Bacteria</taxon>
        <taxon>Pseudomonadati</taxon>
        <taxon>Pseudomonadota</taxon>
        <taxon>Alphaproteobacteria</taxon>
        <taxon>Sphingomonadales</taxon>
        <taxon>Sphingomonadaceae</taxon>
        <taxon>Novosphingobium</taxon>
    </lineage>
</organism>
<dbReference type="InterPro" id="IPR056490">
    <property type="entry name" value="Rcc01698_C"/>
</dbReference>
<dbReference type="EMBL" id="JBEWLY010000010">
    <property type="protein sequence ID" value="MET1755023.1"/>
    <property type="molecule type" value="Genomic_DNA"/>
</dbReference>
<gene>
    <name evidence="3" type="ORF">ABVV53_06055</name>
</gene>
<protein>
    <submittedName>
        <fullName evidence="3">Phage tail protein</fullName>
    </submittedName>
</protein>
<evidence type="ECO:0000313" key="3">
    <source>
        <dbReference type="EMBL" id="MET1755023.1"/>
    </source>
</evidence>
<proteinExistence type="predicted"/>
<name>A0ABV2CZK2_9SPHN</name>
<keyword evidence="4" id="KW-1185">Reference proteome</keyword>